<keyword evidence="2" id="KW-1185">Reference proteome</keyword>
<reference evidence="1" key="1">
    <citation type="submission" date="2021-06" db="EMBL/GenBank/DDBJ databases">
        <authorList>
            <person name="Kallberg Y."/>
            <person name="Tangrot J."/>
            <person name="Rosling A."/>
        </authorList>
    </citation>
    <scope>NUCLEOTIDE SEQUENCE</scope>
    <source>
        <strain evidence="1">BR232B</strain>
    </source>
</reference>
<accession>A0A9N9FHE0</accession>
<comment type="caution">
    <text evidence="1">The sequence shown here is derived from an EMBL/GenBank/DDBJ whole genome shotgun (WGS) entry which is preliminary data.</text>
</comment>
<dbReference type="EMBL" id="CAJVPI010000431">
    <property type="protein sequence ID" value="CAG8534266.1"/>
    <property type="molecule type" value="Genomic_DNA"/>
</dbReference>
<sequence>MSSENKKIEELPTPVPVDAIDVNVNEVSEEYENKGERVLFFNQRQTILNILAKVYPKAILGKVDSDEVIEKDDISRDVSGEVVLVDTAAIRKK</sequence>
<protein>
    <submittedName>
        <fullName evidence="1">8285_t:CDS:1</fullName>
    </submittedName>
</protein>
<proteinExistence type="predicted"/>
<evidence type="ECO:0000313" key="2">
    <source>
        <dbReference type="Proteomes" id="UP000789739"/>
    </source>
</evidence>
<name>A0A9N9FHE0_9GLOM</name>
<gene>
    <name evidence="1" type="ORF">PBRASI_LOCUS4263</name>
</gene>
<dbReference type="Proteomes" id="UP000789739">
    <property type="component" value="Unassembled WGS sequence"/>
</dbReference>
<evidence type="ECO:0000313" key="1">
    <source>
        <dbReference type="EMBL" id="CAG8534266.1"/>
    </source>
</evidence>
<organism evidence="1 2">
    <name type="scientific">Paraglomus brasilianum</name>
    <dbReference type="NCBI Taxonomy" id="144538"/>
    <lineage>
        <taxon>Eukaryota</taxon>
        <taxon>Fungi</taxon>
        <taxon>Fungi incertae sedis</taxon>
        <taxon>Mucoromycota</taxon>
        <taxon>Glomeromycotina</taxon>
        <taxon>Glomeromycetes</taxon>
        <taxon>Paraglomerales</taxon>
        <taxon>Paraglomeraceae</taxon>
        <taxon>Paraglomus</taxon>
    </lineage>
</organism>
<dbReference type="AlphaFoldDB" id="A0A9N9FHE0"/>